<dbReference type="SUPFAM" id="SSF48239">
    <property type="entry name" value="Terpenoid cyclases/Protein prenyltransferases"/>
    <property type="match status" value="1"/>
</dbReference>
<dbReference type="InterPro" id="IPR009048">
    <property type="entry name" value="A-macroglobulin_rcpt-bd"/>
</dbReference>
<evidence type="ECO:0000256" key="2">
    <source>
        <dbReference type="ARBA" id="ARBA00022690"/>
    </source>
</evidence>
<dbReference type="OrthoDB" id="9998011at2759"/>
<keyword evidence="2" id="KW-0646">Protease inhibitor</keyword>
<organism evidence="10 11">
    <name type="scientific">Glaucidium brasilianum</name>
    <name type="common">Ferruginous pygmy-owl</name>
    <dbReference type="NCBI Taxonomy" id="78217"/>
    <lineage>
        <taxon>Eukaryota</taxon>
        <taxon>Metazoa</taxon>
        <taxon>Chordata</taxon>
        <taxon>Craniata</taxon>
        <taxon>Vertebrata</taxon>
        <taxon>Euteleostomi</taxon>
        <taxon>Archelosauria</taxon>
        <taxon>Archosauria</taxon>
        <taxon>Dinosauria</taxon>
        <taxon>Saurischia</taxon>
        <taxon>Theropoda</taxon>
        <taxon>Coelurosauria</taxon>
        <taxon>Aves</taxon>
        <taxon>Neognathae</taxon>
        <taxon>Neoaves</taxon>
        <taxon>Telluraves</taxon>
        <taxon>Strigiformes</taxon>
        <taxon>Strigidae</taxon>
        <taxon>Glaucidium</taxon>
    </lineage>
</organism>
<dbReference type="InterPro" id="IPR013783">
    <property type="entry name" value="Ig-like_fold"/>
</dbReference>
<dbReference type="Gene3D" id="2.60.40.10">
    <property type="entry name" value="Immunoglobulins"/>
    <property type="match status" value="1"/>
</dbReference>
<evidence type="ECO:0000256" key="4">
    <source>
        <dbReference type="ARBA" id="ARBA00022900"/>
    </source>
</evidence>
<name>A0A7L0RX71_GLABR</name>
<dbReference type="InterPro" id="IPR041555">
    <property type="entry name" value="MG3"/>
</dbReference>
<feature type="domain" description="Alpha-2-macroglobulin" evidence="8">
    <location>
        <begin position="563"/>
        <end position="652"/>
    </location>
</feature>
<evidence type="ECO:0000256" key="1">
    <source>
        <dbReference type="ARBA" id="ARBA00010952"/>
    </source>
</evidence>
<dbReference type="Pfam" id="PF01835">
    <property type="entry name" value="MG2"/>
    <property type="match status" value="1"/>
</dbReference>
<evidence type="ECO:0000259" key="8">
    <source>
        <dbReference type="SMART" id="SM01360"/>
    </source>
</evidence>
<dbReference type="Gene3D" id="2.60.40.1930">
    <property type="match status" value="2"/>
</dbReference>
<dbReference type="Pfam" id="PF07678">
    <property type="entry name" value="TED_complement"/>
    <property type="match status" value="1"/>
</dbReference>
<dbReference type="Gene3D" id="2.60.40.690">
    <property type="entry name" value="Alpha-macroglobulin, receptor-binding domain"/>
    <property type="match status" value="1"/>
</dbReference>
<dbReference type="InterPro" id="IPR047565">
    <property type="entry name" value="Alpha-macroglob_thiol-ester_cl"/>
</dbReference>
<dbReference type="FunFam" id="1.50.10.20:FF:000001">
    <property type="entry name" value="CD109 isoform 1"/>
    <property type="match status" value="1"/>
</dbReference>
<protein>
    <submittedName>
        <fullName evidence="10">A2ML1 protein</fullName>
    </submittedName>
</protein>
<dbReference type="Gene3D" id="2.60.40.1940">
    <property type="match status" value="1"/>
</dbReference>
<dbReference type="Proteomes" id="UP000591073">
    <property type="component" value="Unassembled WGS sequence"/>
</dbReference>
<keyword evidence="11" id="KW-1185">Reference proteome</keyword>
<dbReference type="InterPro" id="IPR002890">
    <property type="entry name" value="MG2"/>
</dbReference>
<evidence type="ECO:0000259" key="7">
    <source>
        <dbReference type="SMART" id="SM01359"/>
    </source>
</evidence>
<dbReference type="InterPro" id="IPR041813">
    <property type="entry name" value="A2M_TED"/>
</dbReference>
<gene>
    <name evidence="10" type="primary">A2ml1_1</name>
    <name evidence="10" type="ORF">GLABRA_R08034</name>
</gene>
<dbReference type="Gene3D" id="1.50.10.20">
    <property type="match status" value="1"/>
</dbReference>
<evidence type="ECO:0000313" key="10">
    <source>
        <dbReference type="EMBL" id="NXL34640.1"/>
    </source>
</evidence>
<feature type="non-terminal residue" evidence="10">
    <location>
        <position position="1258"/>
    </location>
</feature>
<dbReference type="GO" id="GO:0005615">
    <property type="term" value="C:extracellular space"/>
    <property type="evidence" value="ECO:0007669"/>
    <property type="project" value="InterPro"/>
</dbReference>
<evidence type="ECO:0000259" key="9">
    <source>
        <dbReference type="SMART" id="SM01361"/>
    </source>
</evidence>
<dbReference type="InterPro" id="IPR014756">
    <property type="entry name" value="Ig_E-set"/>
</dbReference>
<evidence type="ECO:0000256" key="6">
    <source>
        <dbReference type="ARBA" id="ARBA00023180"/>
    </source>
</evidence>
<dbReference type="SMART" id="SM01359">
    <property type="entry name" value="A2M_N_2"/>
    <property type="match status" value="1"/>
</dbReference>
<sequence>DTVAFLHVLIHSGDSVLFEGHKKVLIKPQKNVILVETDKDLYKPGETVKFRIVNLDEDLKVIKNEVSITLWFSRIGILSDPEYNRIAEWLNVKSRHGIVDLSFPLASEAPLGRYTISIQQYMAGKTFRVGKYVLEKFEMKIEHPPFITTADEEFQLKVCGKYTYGKPVQGEIVINFITDKNGCATFTVKKESLRLKETDYYISVTGEMVENGTGIGKYVSLPCKQLLRFWPFCSTCIPFEKISLHPGASVAEMTTIPVSMRMKSIDFINFHSFYKRGLPYTGKVKPGPLYHLILIANSCFCALKGTYNLKNDDEQDSSESNRAVEDEFHWLKPFYSESNSFLEIKAWNDVMPCDQEQEVQVDYILDRNKLSSEADHIDFYYLLQGSFSLTLTTGNDFLPDIQLLLYAVFLDGEVVADVEEFQVEKCFRHKVSLDFSRKEEVPGSTVSLDLKAAPGSLCSVQAVDKSVLLKYNNTLTADTIFLTVLVPFIIDLLSSLFSQKLRMKILTNTRIKKPVSCMLPGFEKKMYSRKDNVVAYDHVVHGDAAPHPDEKEKPKPRTLFPETWIWDLVSVGDDGQVSLQVAVPDTITEWNANTFCVADTGFGLSPLTNLRVFQPFFVDLSLPYSVIQGETFSLKATVFNYLKDCIQVRATLTETPELKVDACPDCQFTSCLCANEAKTFVWNVTATRLGEVERRDIAVTPLQGGRDTVIKPLLVKPGGVLQEKTQNAFLCAADSTASEEFSLTLPAEVLEGSGRATFSVIGDIMGPALQNLDSLLAMPFGCGEQNMVQFAPNIFILQYLNKTKQLDPEIEDKALNFLRTGYQRQLFFKHDDGSYSAFGKADNQSNTWLTAFVARSFGQASSHIYIDKNHVHSALLWLQKHQLPSGCFQSVGKLFNNDLKGGVDDTISLTAYIAAALVELHLEKNDTMLDNALHCLKNVSLDQTNLYVKALMAYVFTLTNDMEMREQLLDMLEKETDLLFFSSMFPPPSAELLTSHSSRGESSLIEIVAYILLAHVSKPDLAPNEASVSKLVRWLSSQRNAFGGFASTQDTVVSLQALAQYAALIPQEIRDVKVTVKSKEASPLEFHVHPKNKLVLHQASLLAVPGIYTVQATGSGCVYVQKCSLPHQTTLYYNTPPPKAEDVFALDVETVPRECDGVRKELDIHVSVSYTGARGTSNMALVEVEMLSGFIPVRSSLEELEKIPLVKKTEIKPDKVTVYLEELGETSLNLNISVEQDVEVQNLKAATVLVYDYYKPGE</sequence>
<dbReference type="Gene3D" id="6.20.50.160">
    <property type="match status" value="1"/>
</dbReference>
<evidence type="ECO:0000256" key="5">
    <source>
        <dbReference type="ARBA" id="ARBA00023157"/>
    </source>
</evidence>
<comment type="similarity">
    <text evidence="1">Belongs to the protease inhibitor I39 (alpha-2-macroglobulin) family.</text>
</comment>
<dbReference type="PANTHER" id="PTHR11412">
    <property type="entry name" value="MACROGLOBULIN / COMPLEMENT"/>
    <property type="match status" value="1"/>
</dbReference>
<dbReference type="AlphaFoldDB" id="A0A7L0RX71"/>
<dbReference type="InterPro" id="IPR011626">
    <property type="entry name" value="Alpha-macroglobulin_TED"/>
</dbReference>
<dbReference type="Pfam" id="PF07703">
    <property type="entry name" value="A2M_BRD"/>
    <property type="match status" value="1"/>
</dbReference>
<dbReference type="InterPro" id="IPR050473">
    <property type="entry name" value="A2M/Complement_sys"/>
</dbReference>
<dbReference type="InterPro" id="IPR008930">
    <property type="entry name" value="Terpenoid_cyclase/PrenylTrfase"/>
</dbReference>
<comment type="caution">
    <text evidence="10">The sequence shown here is derived from an EMBL/GenBank/DDBJ whole genome shotgun (WGS) entry which is preliminary data.</text>
</comment>
<dbReference type="SMART" id="SM01360">
    <property type="entry name" value="A2M"/>
    <property type="match status" value="1"/>
</dbReference>
<feature type="non-terminal residue" evidence="10">
    <location>
        <position position="1"/>
    </location>
</feature>
<dbReference type="EMBL" id="VXAP01000316">
    <property type="protein sequence ID" value="NXL34640.1"/>
    <property type="molecule type" value="Genomic_DNA"/>
</dbReference>
<dbReference type="FunFam" id="2.60.40.1930:FF:000001">
    <property type="entry name" value="CD109 isoform 3"/>
    <property type="match status" value="1"/>
</dbReference>
<dbReference type="InterPro" id="IPR036595">
    <property type="entry name" value="A-macroglobulin_rcpt-bd_sf"/>
</dbReference>
<keyword evidence="6" id="KW-0325">Glycoprotein</keyword>
<dbReference type="Gene3D" id="2.20.130.20">
    <property type="match status" value="1"/>
</dbReference>
<evidence type="ECO:0000256" key="3">
    <source>
        <dbReference type="ARBA" id="ARBA00022729"/>
    </source>
</evidence>
<keyword evidence="5" id="KW-1015">Disulfide bond</keyword>
<feature type="domain" description="Alpha-2-macroglobulin bait region" evidence="7">
    <location>
        <begin position="342"/>
        <end position="470"/>
    </location>
</feature>
<dbReference type="Pfam" id="PF07677">
    <property type="entry name" value="A2M_recep"/>
    <property type="match status" value="1"/>
</dbReference>
<dbReference type="InterPro" id="IPR011625">
    <property type="entry name" value="A2M_N_BRD"/>
</dbReference>
<dbReference type="Pfam" id="PF17791">
    <property type="entry name" value="MG3"/>
    <property type="match status" value="1"/>
</dbReference>
<dbReference type="PROSITE" id="PS00477">
    <property type="entry name" value="ALPHA_2_MACROGLOBULIN"/>
    <property type="match status" value="1"/>
</dbReference>
<dbReference type="PANTHER" id="PTHR11412:SF185">
    <property type="entry name" value="ALPHA-2-MACROGLOBULIN-LIKE PROTEIN 1"/>
    <property type="match status" value="1"/>
</dbReference>
<keyword evidence="4" id="KW-0722">Serine protease inhibitor</keyword>
<dbReference type="SUPFAM" id="SSF81296">
    <property type="entry name" value="E set domains"/>
    <property type="match status" value="1"/>
</dbReference>
<dbReference type="SMART" id="SM01419">
    <property type="entry name" value="Thiol-ester_cl"/>
    <property type="match status" value="1"/>
</dbReference>
<dbReference type="SMART" id="SM01361">
    <property type="entry name" value="A2M_recep"/>
    <property type="match status" value="1"/>
</dbReference>
<dbReference type="Gene3D" id="2.60.120.1540">
    <property type="match status" value="1"/>
</dbReference>
<keyword evidence="3" id="KW-0732">Signal</keyword>
<dbReference type="GO" id="GO:0004867">
    <property type="term" value="F:serine-type endopeptidase inhibitor activity"/>
    <property type="evidence" value="ECO:0007669"/>
    <property type="project" value="UniProtKB-KW"/>
</dbReference>
<dbReference type="InterPro" id="IPR019742">
    <property type="entry name" value="MacrogloblnA2_CS"/>
</dbReference>
<reference evidence="10 11" key="1">
    <citation type="submission" date="2019-09" db="EMBL/GenBank/DDBJ databases">
        <title>Bird 10,000 Genomes (B10K) Project - Family phase.</title>
        <authorList>
            <person name="Zhang G."/>
        </authorList>
    </citation>
    <scope>NUCLEOTIDE SEQUENCE [LARGE SCALE GENOMIC DNA]</scope>
    <source>
        <strain evidence="10">B10K-DU-008-63</strain>
    </source>
</reference>
<dbReference type="SUPFAM" id="SSF49410">
    <property type="entry name" value="Alpha-macroglobulin receptor domain"/>
    <property type="match status" value="1"/>
</dbReference>
<feature type="domain" description="Alpha-macroglobulin receptor-binding" evidence="9">
    <location>
        <begin position="1177"/>
        <end position="1257"/>
    </location>
</feature>
<evidence type="ECO:0000313" key="11">
    <source>
        <dbReference type="Proteomes" id="UP000591073"/>
    </source>
</evidence>
<proteinExistence type="inferred from homology"/>
<accession>A0A7L0RX71</accession>
<dbReference type="InterPro" id="IPR001599">
    <property type="entry name" value="Macroglobln_a2"/>
</dbReference>
<dbReference type="CDD" id="cd02897">
    <property type="entry name" value="A2M_2"/>
    <property type="match status" value="1"/>
</dbReference>
<dbReference type="Pfam" id="PF00207">
    <property type="entry name" value="A2M"/>
    <property type="match status" value="1"/>
</dbReference>